<dbReference type="OrthoDB" id="7472823at2"/>
<name>A0A2A2SGB2_9SPHN</name>
<organism evidence="1 2">
    <name type="scientific">Sphingomonas lenta</name>
    <dbReference type="NCBI Taxonomy" id="1141887"/>
    <lineage>
        <taxon>Bacteria</taxon>
        <taxon>Pseudomonadati</taxon>
        <taxon>Pseudomonadota</taxon>
        <taxon>Alphaproteobacteria</taxon>
        <taxon>Sphingomonadales</taxon>
        <taxon>Sphingomonadaceae</taxon>
        <taxon>Sphingomonas</taxon>
    </lineage>
</organism>
<comment type="caution">
    <text evidence="1">The sequence shown here is derived from an EMBL/GenBank/DDBJ whole genome shotgun (WGS) entry which is preliminary data.</text>
</comment>
<dbReference type="AlphaFoldDB" id="A0A2A2SGB2"/>
<reference evidence="2" key="1">
    <citation type="submission" date="2017-09" db="EMBL/GenBank/DDBJ databases">
        <authorList>
            <person name="Feng G."/>
            <person name="Zhu H."/>
        </authorList>
    </citation>
    <scope>NUCLEOTIDE SEQUENCE [LARGE SCALE GENOMIC DNA]</scope>
    <source>
        <strain evidence="2">1PNM-20</strain>
    </source>
</reference>
<dbReference type="RefSeq" id="WP_095998485.1">
    <property type="nucleotide sequence ID" value="NZ_NSLI01000003.1"/>
</dbReference>
<proteinExistence type="predicted"/>
<keyword evidence="2" id="KW-1185">Reference proteome</keyword>
<gene>
    <name evidence="1" type="ORF">CKY28_11820</name>
</gene>
<dbReference type="EMBL" id="NSLI01000003">
    <property type="protein sequence ID" value="PAX08243.1"/>
    <property type="molecule type" value="Genomic_DNA"/>
</dbReference>
<sequence>MRTLVLLPLALAACQQQPAETAATTNNTAAPAGYSAVQQRTLDLPEEQRRAVFLRAIRDGDAPCQGVTEAPRQPDQDGNPVFAAICTDGPVYAIALDRNGVAQVTRVSGERRG</sequence>
<protein>
    <submittedName>
        <fullName evidence="1">Uncharacterized protein</fullName>
    </submittedName>
</protein>
<evidence type="ECO:0000313" key="1">
    <source>
        <dbReference type="EMBL" id="PAX08243.1"/>
    </source>
</evidence>
<dbReference type="Proteomes" id="UP000218151">
    <property type="component" value="Unassembled WGS sequence"/>
</dbReference>
<accession>A0A2A2SGB2</accession>
<evidence type="ECO:0000313" key="2">
    <source>
        <dbReference type="Proteomes" id="UP000218151"/>
    </source>
</evidence>